<evidence type="ECO:0000313" key="3">
    <source>
        <dbReference type="Proteomes" id="UP001076655"/>
    </source>
</evidence>
<comment type="caution">
    <text evidence="2">The sequence shown here is derived from an EMBL/GenBank/DDBJ whole genome shotgun (WGS) entry which is preliminary data.</text>
</comment>
<dbReference type="Proteomes" id="UP001076655">
    <property type="component" value="Unassembled WGS sequence"/>
</dbReference>
<sequence>MADNKFTFAHLIGLGKKARASEEDEDKKVRKAKGRKAEEDERDEDAEDDEDREDAEDQDDEKQGRKAKKAKKAEGDDDDPDADDDDDDAGAEGDDEDAEGDDDNKDVKKGRRAERKRCARIFGSKAAAGRPDMAAHLAFNTRMSSSEAISTLKAMGEVQPPTQRASLDSRMRAEQQVRISPDAQAPAAGSAAALAQQMTGLYNSNKGAK</sequence>
<accession>A0A9Q4GSA4</accession>
<evidence type="ECO:0000313" key="2">
    <source>
        <dbReference type="EMBL" id="MCY0790452.1"/>
    </source>
</evidence>
<feature type="region of interest" description="Disordered" evidence="1">
    <location>
        <begin position="154"/>
        <end position="191"/>
    </location>
</feature>
<dbReference type="AlphaFoldDB" id="A0A9Q4GSA4"/>
<gene>
    <name evidence="2" type="ORF">N0392_12245</name>
</gene>
<protein>
    <submittedName>
        <fullName evidence="2">Uncharacterized protein</fullName>
    </submittedName>
</protein>
<organism evidence="2 3">
    <name type="scientific">Morganella morganii</name>
    <name type="common">Proteus morganii</name>
    <dbReference type="NCBI Taxonomy" id="582"/>
    <lineage>
        <taxon>Bacteria</taxon>
        <taxon>Pseudomonadati</taxon>
        <taxon>Pseudomonadota</taxon>
        <taxon>Gammaproteobacteria</taxon>
        <taxon>Enterobacterales</taxon>
        <taxon>Morganellaceae</taxon>
        <taxon>Morganella</taxon>
    </lineage>
</organism>
<reference evidence="2" key="1">
    <citation type="submission" date="2022-08" db="EMBL/GenBank/DDBJ databases">
        <authorList>
            <person name="Dale J.L."/>
        </authorList>
    </citation>
    <scope>NUCLEOTIDE SEQUENCE</scope>
    <source>
        <strain evidence="2">2022EL-00758</strain>
    </source>
</reference>
<feature type="region of interest" description="Disordered" evidence="1">
    <location>
        <begin position="1"/>
        <end position="117"/>
    </location>
</feature>
<dbReference type="EMBL" id="JAPNMI010000006">
    <property type="protein sequence ID" value="MCY0790452.1"/>
    <property type="molecule type" value="Genomic_DNA"/>
</dbReference>
<proteinExistence type="predicted"/>
<feature type="compositionally biased region" description="Basic residues" evidence="1">
    <location>
        <begin position="108"/>
        <end position="117"/>
    </location>
</feature>
<dbReference type="RefSeq" id="WP_267785560.1">
    <property type="nucleotide sequence ID" value="NZ_JAPNMI010000006.1"/>
</dbReference>
<name>A0A9Q4GSA4_MORMO</name>
<evidence type="ECO:0000256" key="1">
    <source>
        <dbReference type="SAM" id="MobiDB-lite"/>
    </source>
</evidence>
<feature type="compositionally biased region" description="Acidic residues" evidence="1">
    <location>
        <begin position="75"/>
        <end position="104"/>
    </location>
</feature>
<feature type="compositionally biased region" description="Acidic residues" evidence="1">
    <location>
        <begin position="40"/>
        <end position="60"/>
    </location>
</feature>